<sequence>MSSLPSVAAPHQRAAPTSSAENNRRACRPPQERSGPKKAKASPNTKPSMQRNFSEATAQGGHDA</sequence>
<organism evidence="2">
    <name type="scientific">Oryza punctata</name>
    <name type="common">Red rice</name>
    <dbReference type="NCBI Taxonomy" id="4537"/>
    <lineage>
        <taxon>Eukaryota</taxon>
        <taxon>Viridiplantae</taxon>
        <taxon>Streptophyta</taxon>
        <taxon>Embryophyta</taxon>
        <taxon>Tracheophyta</taxon>
        <taxon>Spermatophyta</taxon>
        <taxon>Magnoliopsida</taxon>
        <taxon>Liliopsida</taxon>
        <taxon>Poales</taxon>
        <taxon>Poaceae</taxon>
        <taxon>BOP clade</taxon>
        <taxon>Oryzoideae</taxon>
        <taxon>Oryzeae</taxon>
        <taxon>Oryzinae</taxon>
        <taxon>Oryza</taxon>
    </lineage>
</organism>
<reference evidence="2" key="1">
    <citation type="submission" date="2015-04" db="UniProtKB">
        <authorList>
            <consortium name="EnsemblPlants"/>
        </authorList>
    </citation>
    <scope>IDENTIFICATION</scope>
</reference>
<evidence type="ECO:0000313" key="3">
    <source>
        <dbReference type="Proteomes" id="UP000026962"/>
    </source>
</evidence>
<feature type="compositionally biased region" description="Polar residues" evidence="1">
    <location>
        <begin position="42"/>
        <end position="57"/>
    </location>
</feature>
<dbReference type="AlphaFoldDB" id="A0A0E0JJ42"/>
<dbReference type="EnsemblPlants" id="OPUNC01G17050.1">
    <property type="protein sequence ID" value="OPUNC01G17050.1"/>
    <property type="gene ID" value="OPUNC01G17050"/>
</dbReference>
<proteinExistence type="predicted"/>
<protein>
    <submittedName>
        <fullName evidence="2">Uncharacterized protein</fullName>
    </submittedName>
</protein>
<dbReference type="Proteomes" id="UP000026962">
    <property type="component" value="Chromosome 1"/>
</dbReference>
<feature type="region of interest" description="Disordered" evidence="1">
    <location>
        <begin position="1"/>
        <end position="64"/>
    </location>
</feature>
<dbReference type="Gramene" id="OPUNC01G17050.1">
    <property type="protein sequence ID" value="OPUNC01G17050.1"/>
    <property type="gene ID" value="OPUNC01G17050"/>
</dbReference>
<name>A0A0E0JJ42_ORYPU</name>
<evidence type="ECO:0000256" key="1">
    <source>
        <dbReference type="SAM" id="MobiDB-lite"/>
    </source>
</evidence>
<accession>A0A0E0JJ42</accession>
<evidence type="ECO:0000313" key="2">
    <source>
        <dbReference type="EnsemblPlants" id="OPUNC01G17050.1"/>
    </source>
</evidence>
<dbReference type="HOGENOM" id="CLU_2871570_0_0_1"/>
<keyword evidence="3" id="KW-1185">Reference proteome</keyword>
<reference evidence="2" key="2">
    <citation type="submission" date="2018-05" db="EMBL/GenBank/DDBJ databases">
        <title>OpunRS2 (Oryza punctata Reference Sequence Version 2).</title>
        <authorList>
            <person name="Zhang J."/>
            <person name="Kudrna D."/>
            <person name="Lee S."/>
            <person name="Talag J."/>
            <person name="Welchert J."/>
            <person name="Wing R.A."/>
        </authorList>
    </citation>
    <scope>NUCLEOTIDE SEQUENCE [LARGE SCALE GENOMIC DNA]</scope>
</reference>